<evidence type="ECO:0000313" key="2">
    <source>
        <dbReference type="EMBL" id="KES07328.1"/>
    </source>
</evidence>
<feature type="compositionally biased region" description="Low complexity" evidence="1">
    <location>
        <begin position="13"/>
        <end position="24"/>
    </location>
</feature>
<sequence length="122" mass="13549">MLAFLTRRKDTAMPETTDTTETAPQTSSDVVMRFLTVGGATVELRSHTFRTRYLAKGRPYIGDGLHTVEGFRWECLGCETTGRPSPGSPFDTDYLPNEREEARDHANQHASTCRAMPKPTAA</sequence>
<name>A0A081XUV5_STRTO</name>
<evidence type="ECO:0000256" key="1">
    <source>
        <dbReference type="SAM" id="MobiDB-lite"/>
    </source>
</evidence>
<dbReference type="EMBL" id="JFCB01000006">
    <property type="protein sequence ID" value="KES07328.1"/>
    <property type="molecule type" value="Genomic_DNA"/>
</dbReference>
<organism evidence="2 3">
    <name type="scientific">Streptomyces toyocaensis</name>
    <dbReference type="NCBI Taxonomy" id="55952"/>
    <lineage>
        <taxon>Bacteria</taxon>
        <taxon>Bacillati</taxon>
        <taxon>Actinomycetota</taxon>
        <taxon>Actinomycetes</taxon>
        <taxon>Kitasatosporales</taxon>
        <taxon>Streptomycetaceae</taxon>
        <taxon>Streptomyces</taxon>
    </lineage>
</organism>
<protein>
    <submittedName>
        <fullName evidence="2">Uncharacterized protein</fullName>
    </submittedName>
</protein>
<feature type="compositionally biased region" description="Basic and acidic residues" evidence="1">
    <location>
        <begin position="96"/>
        <end position="107"/>
    </location>
</feature>
<dbReference type="AlphaFoldDB" id="A0A081XUV5"/>
<keyword evidence="3" id="KW-1185">Reference proteome</keyword>
<dbReference type="Proteomes" id="UP000028341">
    <property type="component" value="Unassembled WGS sequence"/>
</dbReference>
<feature type="region of interest" description="Disordered" evidence="1">
    <location>
        <begin position="1"/>
        <end position="24"/>
    </location>
</feature>
<evidence type="ECO:0000313" key="3">
    <source>
        <dbReference type="Proteomes" id="UP000028341"/>
    </source>
</evidence>
<dbReference type="eggNOG" id="ENOG5031VP7">
    <property type="taxonomic scope" value="Bacteria"/>
</dbReference>
<accession>A0A081XUV5</accession>
<dbReference type="STRING" id="55952.BU52_10000"/>
<comment type="caution">
    <text evidence="2">The sequence shown here is derived from an EMBL/GenBank/DDBJ whole genome shotgun (WGS) entry which is preliminary data.</text>
</comment>
<reference evidence="2 3" key="1">
    <citation type="submission" date="2014-02" db="EMBL/GenBank/DDBJ databases">
        <title>The genome announcement of Streptomyces toyocaensis NRRL15009.</title>
        <authorList>
            <person name="Hong H.-J."/>
            <person name="Kwun M.J."/>
        </authorList>
    </citation>
    <scope>NUCLEOTIDE SEQUENCE [LARGE SCALE GENOMIC DNA]</scope>
    <source>
        <strain evidence="2 3">NRRL 15009</strain>
    </source>
</reference>
<feature type="region of interest" description="Disordered" evidence="1">
    <location>
        <begin position="82"/>
        <end position="122"/>
    </location>
</feature>
<proteinExistence type="predicted"/>
<gene>
    <name evidence="2" type="ORF">BU52_10000</name>
</gene>